<sequence>MENMGDWEQRNLIYELTQGRELAKQLQLHLNVPSSSQETMESLLQRIQGSYEKALSILKWNTSVAMEVQTAGLATRMVEAPLSPRSGSPRSEDSDRDNKDPEMKDNPKKRRTLPTPRWTQLVPVTPGTPLEVPLDDGFTWRKYGQKDILGAKHPRGYYRCAHRNAQGCLATKQVQRSDEDPLIFEITYHGSHTCTQAVSPSQIPPSSSQENQNQDANLINQQQSLNNLPMNLQKELRVVTEDLDVIPQQQAYASFPDFPPTSNVTTAFSSSMMGKFSPSFISPAESGTNYFPMSATGIHGVQENLNVQSSGPLITDTISAATSTTNSLTAGLGFPFGNIEFEDPNFTFNDPRFFS</sequence>
<evidence type="ECO:0000256" key="5">
    <source>
        <dbReference type="ARBA" id="ARBA00023242"/>
    </source>
</evidence>
<keyword evidence="3" id="KW-0238">DNA-binding</keyword>
<keyword evidence="5" id="KW-0539">Nucleus</keyword>
<dbReference type="GO" id="GO:0005634">
    <property type="term" value="C:nucleus"/>
    <property type="evidence" value="ECO:0007669"/>
    <property type="project" value="UniProtKB-SubCell"/>
</dbReference>
<evidence type="ECO:0000313" key="9">
    <source>
        <dbReference type="EMBL" id="GKV31285.1"/>
    </source>
</evidence>
<keyword evidence="2" id="KW-0805">Transcription regulation</keyword>
<name>A0AAV5L216_9ROSI</name>
<feature type="compositionally biased region" description="Basic and acidic residues" evidence="7">
    <location>
        <begin position="90"/>
        <end position="106"/>
    </location>
</feature>
<dbReference type="InterPro" id="IPR036576">
    <property type="entry name" value="WRKY_dom_sf"/>
</dbReference>
<proteinExistence type="inferred from homology"/>
<dbReference type="FunFam" id="2.20.25.80:FF:000009">
    <property type="entry name" value="WRKY transcription factor 53"/>
    <property type="match status" value="1"/>
</dbReference>
<keyword evidence="10" id="KW-1185">Reference proteome</keyword>
<dbReference type="Pfam" id="PF03106">
    <property type="entry name" value="WRKY"/>
    <property type="match status" value="1"/>
</dbReference>
<evidence type="ECO:0000256" key="1">
    <source>
        <dbReference type="ARBA" id="ARBA00004123"/>
    </source>
</evidence>
<evidence type="ECO:0000256" key="3">
    <source>
        <dbReference type="ARBA" id="ARBA00023125"/>
    </source>
</evidence>
<dbReference type="GO" id="GO:0010150">
    <property type="term" value="P:leaf senescence"/>
    <property type="evidence" value="ECO:0007669"/>
    <property type="project" value="UniProtKB-ARBA"/>
</dbReference>
<dbReference type="SMART" id="SM00774">
    <property type="entry name" value="WRKY"/>
    <property type="match status" value="1"/>
</dbReference>
<evidence type="ECO:0000256" key="7">
    <source>
        <dbReference type="SAM" id="MobiDB-lite"/>
    </source>
</evidence>
<dbReference type="PANTHER" id="PTHR32096:SF115">
    <property type="entry name" value="WRKY TRANSCRIPTION FACTOR 30-RELATED"/>
    <property type="match status" value="1"/>
</dbReference>
<reference evidence="9 10" key="1">
    <citation type="journal article" date="2021" name="Commun. Biol.">
        <title>The genome of Shorea leprosula (Dipterocarpaceae) highlights the ecological relevance of drought in aseasonal tropical rainforests.</title>
        <authorList>
            <person name="Ng K.K.S."/>
            <person name="Kobayashi M.J."/>
            <person name="Fawcett J.A."/>
            <person name="Hatakeyama M."/>
            <person name="Paape T."/>
            <person name="Ng C.H."/>
            <person name="Ang C.C."/>
            <person name="Tnah L.H."/>
            <person name="Lee C.T."/>
            <person name="Nishiyama T."/>
            <person name="Sese J."/>
            <person name="O'Brien M.J."/>
            <person name="Copetti D."/>
            <person name="Mohd Noor M.I."/>
            <person name="Ong R.C."/>
            <person name="Putra M."/>
            <person name="Sireger I.Z."/>
            <person name="Indrioko S."/>
            <person name="Kosugi Y."/>
            <person name="Izuno A."/>
            <person name="Isagi Y."/>
            <person name="Lee S.L."/>
            <person name="Shimizu K.K."/>
        </authorList>
    </citation>
    <scope>NUCLEOTIDE SEQUENCE [LARGE SCALE GENOMIC DNA]</scope>
    <source>
        <strain evidence="9">214</strain>
    </source>
</reference>
<dbReference type="GO" id="GO:0000976">
    <property type="term" value="F:transcription cis-regulatory region binding"/>
    <property type="evidence" value="ECO:0007669"/>
    <property type="project" value="TreeGrafter"/>
</dbReference>
<dbReference type="GO" id="GO:0042542">
    <property type="term" value="P:response to hydrogen peroxide"/>
    <property type="evidence" value="ECO:0007669"/>
    <property type="project" value="UniProtKB-ARBA"/>
</dbReference>
<evidence type="ECO:0000256" key="4">
    <source>
        <dbReference type="ARBA" id="ARBA00023163"/>
    </source>
</evidence>
<dbReference type="SUPFAM" id="SSF118290">
    <property type="entry name" value="WRKY DNA-binding domain"/>
    <property type="match status" value="1"/>
</dbReference>
<dbReference type="Proteomes" id="UP001054252">
    <property type="component" value="Unassembled WGS sequence"/>
</dbReference>
<comment type="similarity">
    <text evidence="6">Belongs to the WRKY group III family.</text>
</comment>
<dbReference type="InterPro" id="IPR044810">
    <property type="entry name" value="WRKY_plant"/>
</dbReference>
<protein>
    <recommendedName>
        <fullName evidence="8">WRKY domain-containing protein</fullName>
    </recommendedName>
</protein>
<keyword evidence="4" id="KW-0804">Transcription</keyword>
<dbReference type="EMBL" id="BPVZ01000090">
    <property type="protein sequence ID" value="GKV31285.1"/>
    <property type="molecule type" value="Genomic_DNA"/>
</dbReference>
<organism evidence="9 10">
    <name type="scientific">Rubroshorea leprosula</name>
    <dbReference type="NCBI Taxonomy" id="152421"/>
    <lineage>
        <taxon>Eukaryota</taxon>
        <taxon>Viridiplantae</taxon>
        <taxon>Streptophyta</taxon>
        <taxon>Embryophyta</taxon>
        <taxon>Tracheophyta</taxon>
        <taxon>Spermatophyta</taxon>
        <taxon>Magnoliopsida</taxon>
        <taxon>eudicotyledons</taxon>
        <taxon>Gunneridae</taxon>
        <taxon>Pentapetalae</taxon>
        <taxon>rosids</taxon>
        <taxon>malvids</taxon>
        <taxon>Malvales</taxon>
        <taxon>Dipterocarpaceae</taxon>
        <taxon>Rubroshorea</taxon>
    </lineage>
</organism>
<dbReference type="Gene3D" id="2.20.25.80">
    <property type="entry name" value="WRKY domain"/>
    <property type="match status" value="1"/>
</dbReference>
<dbReference type="AlphaFoldDB" id="A0AAV5L216"/>
<dbReference type="GO" id="GO:0003700">
    <property type="term" value="F:DNA-binding transcription factor activity"/>
    <property type="evidence" value="ECO:0007669"/>
    <property type="project" value="InterPro"/>
</dbReference>
<feature type="region of interest" description="Disordered" evidence="7">
    <location>
        <begin position="76"/>
        <end position="117"/>
    </location>
</feature>
<evidence type="ECO:0000259" key="8">
    <source>
        <dbReference type="PROSITE" id="PS50811"/>
    </source>
</evidence>
<evidence type="ECO:0000256" key="6">
    <source>
        <dbReference type="ARBA" id="ARBA00060850"/>
    </source>
</evidence>
<accession>A0AAV5L216</accession>
<evidence type="ECO:0000256" key="2">
    <source>
        <dbReference type="ARBA" id="ARBA00023015"/>
    </source>
</evidence>
<comment type="subcellular location">
    <subcellularLocation>
        <location evidence="1">Nucleus</location>
    </subcellularLocation>
</comment>
<dbReference type="GO" id="GO:0010193">
    <property type="term" value="P:response to ozone"/>
    <property type="evidence" value="ECO:0007669"/>
    <property type="project" value="UniProtKB-ARBA"/>
</dbReference>
<evidence type="ECO:0000313" key="10">
    <source>
        <dbReference type="Proteomes" id="UP001054252"/>
    </source>
</evidence>
<dbReference type="PANTHER" id="PTHR32096">
    <property type="entry name" value="WRKY TRANSCRIPTION FACTOR 30-RELATED-RELATED"/>
    <property type="match status" value="1"/>
</dbReference>
<dbReference type="InterPro" id="IPR003657">
    <property type="entry name" value="WRKY_dom"/>
</dbReference>
<gene>
    <name evidence="9" type="ORF">SLEP1_g39992</name>
</gene>
<dbReference type="PROSITE" id="PS50811">
    <property type="entry name" value="WRKY"/>
    <property type="match status" value="1"/>
</dbReference>
<feature type="domain" description="WRKY" evidence="8">
    <location>
        <begin position="134"/>
        <end position="192"/>
    </location>
</feature>
<comment type="caution">
    <text evidence="9">The sequence shown here is derived from an EMBL/GenBank/DDBJ whole genome shotgun (WGS) entry which is preliminary data.</text>
</comment>
<dbReference type="GO" id="GO:0009751">
    <property type="term" value="P:response to salicylic acid"/>
    <property type="evidence" value="ECO:0007669"/>
    <property type="project" value="UniProtKB-ARBA"/>
</dbReference>